<protein>
    <recommendedName>
        <fullName evidence="3">DNA-binding protein</fullName>
    </recommendedName>
</protein>
<reference evidence="1" key="1">
    <citation type="submission" date="2023-03" db="EMBL/GenBank/DDBJ databases">
        <title>Actinorhabdospora filicis NBRC 111898.</title>
        <authorList>
            <person name="Ichikawa N."/>
            <person name="Sato H."/>
            <person name="Tonouchi N."/>
        </authorList>
    </citation>
    <scope>NUCLEOTIDE SEQUENCE</scope>
    <source>
        <strain evidence="1">NBRC 111898</strain>
    </source>
</reference>
<keyword evidence="2" id="KW-1185">Reference proteome</keyword>
<evidence type="ECO:0000313" key="1">
    <source>
        <dbReference type="EMBL" id="GLZ80851.1"/>
    </source>
</evidence>
<sequence length="1508" mass="163591">MTDTPHDVVRSRAYPHTGLGGRSVVRLVADGIAPATDAAMSFLGFGAPDLGEPSLTAPRRPLGYPGWALVHDPDNGALALQAAKELRVAAAQAIAKPKQAEATYETIAKRLPVRHLPSLYEQAARDFLDAERGHWASTYFGRARTAELTHALTPDPDELHLSYVEFAIAGAVSVKALKSYQAELQKRHTPQEAFDIFLDLTMRRTKAGVAPWAGLTVQVRDLARAAGLDVEATLADLALRLLRQPAVRRAPAGFWTAVTPILAKLVKANTEAARLVADLFPEERAWWWPFLLEFDAAAAVSDPAAWIARAHTVSTSWRQPAPPVELYTFVERLAPRVTEPLDPENWVERHSFLQADLVETCLASGVPMKVPGPQSILGLDEWRGRTGLSTLASRVEWEPLMRRSAWLYLAQNSGVKFLEHPALKPYLEQYLDEQFQHAAGGGLAAASDALDTLRRVLQGVPVDERLAARLKGVDVTAALGRTLRAGVFDELGWPALEEALADFKSVNAYSVSWPYLTIWDTTHAVVVGPEGVVARHQFREVLDDYNLLVIYSGGRFLVGHGWNPREGYWSDHPTDTFEPPYGYAYRSSPLGYSPVDEQGVRVGHHGPLHPGRRDLNELHEAAPHVLFDGQTRWVHSDGEYKVLDADGRRAPGEPPAIAVGPVPTGEIRNEWYTWLARLPEGVSGPFGEGLLGGRVSGPEVGDWYTHRGQGAATVTLHTAEGTEVRMDTRRNDTWWPHALITLPGSDERRLIAVNGDKLGLFEPGSGTPHWRVCAGEGDGKAAGLCREAAGQAMVPPVAFWHFLSPRSPETSARLRTLGDDTVARLFTGADEDLPKLVAEVLAPGHERLALGLASLIAHARNLATARDGMAKVTVAETGDLDRQAFIHALEGLMGSSWNSTEHPILPHVRWASELLTGHDAPAPTEHPWWVPTRWTQLMGRLECMAWRAAQPFTPEKHRAAILDFLEFTAGTVFADPNVTVRLSVVDMDAYDSDLGGEVIRDGGAVHVRFNRNHVLSLGGVPKAVNETRLAPAGWSTPERLRAFVALLRERGPVTWDPAVAEALAEATGLTRGAATWLLATVPPHGSWPRDPERDKAVKTAFKLSAAAFRAGRTDVSGLGEDGLLDLFTGLMPEDPAALWAEDGPRELALRLAAKYVAANGRRQSVPEETVELLSHHVNGAIGAVLPLLVAPAGVECLTVDAEDHVAMSDTRWPELSGRGASLQSAFLNIVNGARAAYALLPGGDPVRAVVAESVRLLRARLDAPGLLLDGSGNWLGEEEMTSLRQSTHAPEYVGPDGKPVPGTADTGPAVLVFADTRVSTFLRPSRMDGGTATQLALSLIRGYYNPVPTLELARSQGLTGILERLDAGLPEGAYETDPRVCAPGLVAEVTGVLGLGEDAAVAYLQLLALAEPTDRNLKAWNAWASPRLKKAHASLVDAGLLIEATRPRAGRKVFVPGPWTVLNAPHLPLETHKLGLYTDNSPRYLPDRPLPEIFAAAWRLHTEGTLPR</sequence>
<dbReference type="RefSeq" id="WP_285666120.1">
    <property type="nucleotide sequence ID" value="NZ_BSTX01000004.1"/>
</dbReference>
<proteinExistence type="predicted"/>
<gene>
    <name evidence="1" type="ORF">Afil01_56580</name>
</gene>
<evidence type="ECO:0008006" key="3">
    <source>
        <dbReference type="Google" id="ProtNLM"/>
    </source>
</evidence>
<organism evidence="1 2">
    <name type="scientific">Actinorhabdospora filicis</name>
    <dbReference type="NCBI Taxonomy" id="1785913"/>
    <lineage>
        <taxon>Bacteria</taxon>
        <taxon>Bacillati</taxon>
        <taxon>Actinomycetota</taxon>
        <taxon>Actinomycetes</taxon>
        <taxon>Micromonosporales</taxon>
        <taxon>Micromonosporaceae</taxon>
        <taxon>Actinorhabdospora</taxon>
    </lineage>
</organism>
<dbReference type="EMBL" id="BSTX01000004">
    <property type="protein sequence ID" value="GLZ80851.1"/>
    <property type="molecule type" value="Genomic_DNA"/>
</dbReference>
<evidence type="ECO:0000313" key="2">
    <source>
        <dbReference type="Proteomes" id="UP001165079"/>
    </source>
</evidence>
<accession>A0A9W6SR83</accession>
<dbReference type="Proteomes" id="UP001165079">
    <property type="component" value="Unassembled WGS sequence"/>
</dbReference>
<name>A0A9W6SR83_9ACTN</name>
<comment type="caution">
    <text evidence="1">The sequence shown here is derived from an EMBL/GenBank/DDBJ whole genome shotgun (WGS) entry which is preliminary data.</text>
</comment>